<dbReference type="Proteomes" id="UP001596270">
    <property type="component" value="Unassembled WGS sequence"/>
</dbReference>
<evidence type="ECO:0000313" key="2">
    <source>
        <dbReference type="Proteomes" id="UP001596270"/>
    </source>
</evidence>
<dbReference type="EMBL" id="JBHSRS010000005">
    <property type="protein sequence ID" value="MFC6280073.1"/>
    <property type="molecule type" value="Genomic_DNA"/>
</dbReference>
<gene>
    <name evidence="1" type="ORF">ACFQND_02370</name>
</gene>
<evidence type="ECO:0000313" key="1">
    <source>
        <dbReference type="EMBL" id="MFC6280073.1"/>
    </source>
</evidence>
<reference evidence="2" key="1">
    <citation type="journal article" date="2019" name="Int. J. Syst. Evol. Microbiol.">
        <title>The Global Catalogue of Microorganisms (GCM) 10K type strain sequencing project: providing services to taxonomists for standard genome sequencing and annotation.</title>
        <authorList>
            <consortium name="The Broad Institute Genomics Platform"/>
            <consortium name="The Broad Institute Genome Sequencing Center for Infectious Disease"/>
            <person name="Wu L."/>
            <person name="Ma J."/>
        </authorList>
    </citation>
    <scope>NUCLEOTIDE SEQUENCE [LARGE SCALE GENOMIC DNA]</scope>
    <source>
        <strain evidence="2">CCUG 39402</strain>
    </source>
</reference>
<organism evidence="1 2">
    <name type="scientific">Polaromonas aquatica</name>
    <dbReference type="NCBI Taxonomy" id="332657"/>
    <lineage>
        <taxon>Bacteria</taxon>
        <taxon>Pseudomonadati</taxon>
        <taxon>Pseudomonadota</taxon>
        <taxon>Betaproteobacteria</taxon>
        <taxon>Burkholderiales</taxon>
        <taxon>Comamonadaceae</taxon>
        <taxon>Polaromonas</taxon>
    </lineage>
</organism>
<protein>
    <submittedName>
        <fullName evidence="1">Uncharacterized protein</fullName>
    </submittedName>
</protein>
<keyword evidence="2" id="KW-1185">Reference proteome</keyword>
<sequence>MAYMSTFSTPPPVPLQDSSRVAGAAVYENDAAIMAALDIAWKLPCDELMAFEVGVRNMQGEVYRRAAVKGVAQMLYFEERMTALGFVAELEDSEHDGSGFDIIFRYRGLR</sequence>
<comment type="caution">
    <text evidence="1">The sequence shown here is derived from an EMBL/GenBank/DDBJ whole genome shotgun (WGS) entry which is preliminary data.</text>
</comment>
<accession>A0ABW1TTE4</accession>
<name>A0ABW1TTE4_9BURK</name>
<proteinExistence type="predicted"/>